<dbReference type="PANTHER" id="PTHR11545:SF3">
    <property type="entry name" value="LARGE RIBOSOMAL SUBUNIT PROTEIN UL13"/>
    <property type="match status" value="1"/>
</dbReference>
<dbReference type="HAMAP" id="MF_01366">
    <property type="entry name" value="Ribosomal_uL13"/>
    <property type="match status" value="1"/>
</dbReference>
<dbReference type="EMBL" id="CP017921">
    <property type="protein sequence ID" value="APH39082.1"/>
    <property type="molecule type" value="Genomic_DNA"/>
</dbReference>
<dbReference type="InterPro" id="IPR005822">
    <property type="entry name" value="Ribosomal_uL13"/>
</dbReference>
<dbReference type="GO" id="GO:0006412">
    <property type="term" value="P:translation"/>
    <property type="evidence" value="ECO:0007669"/>
    <property type="project" value="UniProtKB-UniRule"/>
</dbReference>
<comment type="subunit">
    <text evidence="4">Part of the 50S ribosomal subunit.</text>
</comment>
<dbReference type="GO" id="GO:0022625">
    <property type="term" value="C:cytosolic large ribosomal subunit"/>
    <property type="evidence" value="ECO:0007669"/>
    <property type="project" value="UniProtKB-UniRule"/>
</dbReference>
<keyword evidence="3 4" id="KW-0687">Ribonucleoprotein</keyword>
<evidence type="ECO:0000256" key="5">
    <source>
        <dbReference type="RuleBase" id="RU003877"/>
    </source>
</evidence>
<evidence type="ECO:0000313" key="10">
    <source>
        <dbReference type="Proteomes" id="UP000198669"/>
    </source>
</evidence>
<evidence type="ECO:0000256" key="1">
    <source>
        <dbReference type="ARBA" id="ARBA00006227"/>
    </source>
</evidence>
<dbReference type="GO" id="GO:0003735">
    <property type="term" value="F:structural constituent of ribosome"/>
    <property type="evidence" value="ECO:0007669"/>
    <property type="project" value="UniProtKB-UniRule"/>
</dbReference>
<dbReference type="InterPro" id="IPR023563">
    <property type="entry name" value="Ribosomal_uL13_CS"/>
</dbReference>
<keyword evidence="9" id="KW-1185">Reference proteome</keyword>
<dbReference type="GO" id="GO:0017148">
    <property type="term" value="P:negative regulation of translation"/>
    <property type="evidence" value="ECO:0007669"/>
    <property type="project" value="TreeGrafter"/>
</dbReference>
<sequence length="139" mass="15587">MTVIDADGLIMGRLASKIAHRLLAGETISIVNAEKAIISGAKIATYEDYEHKRSLGSHEFGPFFPKRADRILKRSIRGMLPYKRARGKDAFARLRVYIGIPEEFGKAELEVVEETDIDRLSTAKYITIGELSRKMGSKF</sequence>
<dbReference type="NCBIfam" id="TIGR01077">
    <property type="entry name" value="L13_A_E"/>
    <property type="match status" value="1"/>
</dbReference>
<dbReference type="RefSeq" id="WP_072561519.1">
    <property type="nucleotide sequence ID" value="NZ_CP017921.1"/>
</dbReference>
<reference evidence="7 11" key="3">
    <citation type="submission" date="2018-10" db="EMBL/GenBank/DDBJ databases">
        <title>Cultivation of a novel Methanohalophilus strain from Kebrit Deep of the Red Sea and a genomic comparison of members of the genus Methanohalophilus.</title>
        <authorList>
            <person name="Guan Y."/>
            <person name="Ngugi D.K."/>
            <person name="Stingl U."/>
        </authorList>
    </citation>
    <scope>NUCLEOTIDE SEQUENCE [LARGE SCALE GENOMIC DNA]</scope>
    <source>
        <strain evidence="7 11">DSM 3094</strain>
    </source>
</reference>
<evidence type="ECO:0000313" key="8">
    <source>
        <dbReference type="EMBL" id="SDW92954.1"/>
    </source>
</evidence>
<dbReference type="NCBIfam" id="NF005004">
    <property type="entry name" value="PRK06394.1"/>
    <property type="match status" value="1"/>
</dbReference>
<organism evidence="6 9">
    <name type="scientific">Methanohalophilus halophilus</name>
    <dbReference type="NCBI Taxonomy" id="2177"/>
    <lineage>
        <taxon>Archaea</taxon>
        <taxon>Methanobacteriati</taxon>
        <taxon>Methanobacteriota</taxon>
        <taxon>Stenosarchaea group</taxon>
        <taxon>Methanomicrobia</taxon>
        <taxon>Methanosarcinales</taxon>
        <taxon>Methanosarcinaceae</taxon>
        <taxon>Methanohalophilus</taxon>
    </lineage>
</organism>
<keyword evidence="2 4" id="KW-0689">Ribosomal protein</keyword>
<dbReference type="CDD" id="cd00392">
    <property type="entry name" value="Ribosomal_L13"/>
    <property type="match status" value="1"/>
</dbReference>
<dbReference type="EMBL" id="RJJG01000003">
    <property type="protein sequence ID" value="RNI09862.1"/>
    <property type="molecule type" value="Genomic_DNA"/>
</dbReference>
<evidence type="ECO:0000313" key="6">
    <source>
        <dbReference type="EMBL" id="APH39082.1"/>
    </source>
</evidence>
<dbReference type="InterPro" id="IPR036899">
    <property type="entry name" value="Ribosomal_uL13_sf"/>
</dbReference>
<evidence type="ECO:0000256" key="4">
    <source>
        <dbReference type="HAMAP-Rule" id="MF_01366"/>
    </source>
</evidence>
<dbReference type="GO" id="GO:0003729">
    <property type="term" value="F:mRNA binding"/>
    <property type="evidence" value="ECO:0007669"/>
    <property type="project" value="TreeGrafter"/>
</dbReference>
<dbReference type="Pfam" id="PF00572">
    <property type="entry name" value="Ribosomal_L13"/>
    <property type="match status" value="1"/>
</dbReference>
<evidence type="ECO:0000313" key="7">
    <source>
        <dbReference type="EMBL" id="RNI09862.1"/>
    </source>
</evidence>
<evidence type="ECO:0000313" key="11">
    <source>
        <dbReference type="Proteomes" id="UP000267921"/>
    </source>
</evidence>
<proteinExistence type="inferred from homology"/>
<dbReference type="Gene3D" id="3.90.1180.10">
    <property type="entry name" value="Ribosomal protein L13"/>
    <property type="match status" value="1"/>
</dbReference>
<protein>
    <recommendedName>
        <fullName evidence="4">Large ribosomal subunit protein uL13</fullName>
    </recommendedName>
</protein>
<dbReference type="SUPFAM" id="SSF52161">
    <property type="entry name" value="Ribosomal protein L13"/>
    <property type="match status" value="1"/>
</dbReference>
<dbReference type="KEGG" id="mhaz:BHR79_06015"/>
<dbReference type="OrthoDB" id="7668at2157"/>
<comment type="similarity">
    <text evidence="1 4 5">Belongs to the universal ribosomal protein uL13 family.</text>
</comment>
<dbReference type="EMBL" id="FNMU01000006">
    <property type="protein sequence ID" value="SDW92954.1"/>
    <property type="molecule type" value="Genomic_DNA"/>
</dbReference>
<dbReference type="InterPro" id="IPR005755">
    <property type="entry name" value="Ribosomal_uL13_euk/arc"/>
</dbReference>
<evidence type="ECO:0000256" key="2">
    <source>
        <dbReference type="ARBA" id="ARBA00022980"/>
    </source>
</evidence>
<dbReference type="STRING" id="2177.BHR79_06015"/>
<comment type="function">
    <text evidence="4">This protein is one of the early assembly proteins of the 50S ribosomal subunit, although it is not seen to bind rRNA by itself. It is important during the early stages of 50S assembly.</text>
</comment>
<dbReference type="PIRSF" id="PIRSF002181">
    <property type="entry name" value="Ribosomal_L13"/>
    <property type="match status" value="1"/>
</dbReference>
<reference evidence="6 9" key="1">
    <citation type="submission" date="2016-10" db="EMBL/GenBank/DDBJ databases">
        <title>Methanohalophilus halophilus.</title>
        <authorList>
            <person name="L'haridon S."/>
        </authorList>
    </citation>
    <scope>NUCLEOTIDE SEQUENCE [LARGE SCALE GENOMIC DNA]</scope>
    <source>
        <strain evidence="6 9">Z-7982</strain>
    </source>
</reference>
<evidence type="ECO:0000256" key="3">
    <source>
        <dbReference type="ARBA" id="ARBA00023274"/>
    </source>
</evidence>
<gene>
    <name evidence="4" type="primary">rpl13</name>
    <name evidence="6" type="ORF">BHR79_06015</name>
    <name evidence="7" type="ORF">EFE40_04240</name>
    <name evidence="8" type="ORF">SAMN04515625_1913</name>
</gene>
<evidence type="ECO:0000313" key="9">
    <source>
        <dbReference type="Proteomes" id="UP000186879"/>
    </source>
</evidence>
<accession>A0A1L3Q2H8</accession>
<reference evidence="8 10" key="2">
    <citation type="submission" date="2016-10" db="EMBL/GenBank/DDBJ databases">
        <authorList>
            <person name="de Groot N.N."/>
        </authorList>
    </citation>
    <scope>NUCLEOTIDE SEQUENCE [LARGE SCALE GENOMIC DNA]</scope>
    <source>
        <strain evidence="8 10">Z-7982</strain>
    </source>
</reference>
<dbReference type="GeneID" id="30583303"/>
<name>A0A1L3Q2H8_9EURY</name>
<dbReference type="PROSITE" id="PS00783">
    <property type="entry name" value="RIBOSOMAL_L13"/>
    <property type="match status" value="1"/>
</dbReference>
<dbReference type="Proteomes" id="UP000186879">
    <property type="component" value="Chromosome"/>
</dbReference>
<dbReference type="Proteomes" id="UP000198669">
    <property type="component" value="Unassembled WGS sequence"/>
</dbReference>
<dbReference type="PANTHER" id="PTHR11545">
    <property type="entry name" value="RIBOSOMAL PROTEIN L13"/>
    <property type="match status" value="1"/>
</dbReference>
<dbReference type="AlphaFoldDB" id="A0A1L3Q2H8"/>
<dbReference type="Proteomes" id="UP000267921">
    <property type="component" value="Unassembled WGS sequence"/>
</dbReference>
<dbReference type="InterPro" id="IPR005823">
    <property type="entry name" value="Ribosomal_uL13_bac-type"/>
</dbReference>